<protein>
    <submittedName>
        <fullName evidence="2">Uncharacterized protein</fullName>
    </submittedName>
</protein>
<organism evidence="2">
    <name type="scientific">Streptomyces sp. R44</name>
    <dbReference type="NCBI Taxonomy" id="3238633"/>
    <lineage>
        <taxon>Bacteria</taxon>
        <taxon>Bacillati</taxon>
        <taxon>Actinomycetota</taxon>
        <taxon>Actinomycetes</taxon>
        <taxon>Kitasatosporales</taxon>
        <taxon>Streptomycetaceae</taxon>
        <taxon>Streptomyces</taxon>
    </lineage>
</organism>
<feature type="region of interest" description="Disordered" evidence="1">
    <location>
        <begin position="127"/>
        <end position="156"/>
    </location>
</feature>
<proteinExistence type="predicted"/>
<dbReference type="AlphaFoldDB" id="A0AB39SMW2"/>
<dbReference type="RefSeq" id="WP_369141805.1">
    <property type="nucleotide sequence ID" value="NZ_CP163444.1"/>
</dbReference>
<reference evidence="2" key="1">
    <citation type="submission" date="2024-07" db="EMBL/GenBank/DDBJ databases">
        <authorList>
            <person name="Yu S.T."/>
        </authorList>
    </citation>
    <scope>NUCLEOTIDE SEQUENCE</scope>
    <source>
        <strain evidence="2">R44</strain>
    </source>
</reference>
<accession>A0AB39SMW2</accession>
<sequence length="156" mass="16772">MSPRIERIRSKPRPRHGYTHVQVTVTQHPSADRTTDGCPGQDAVAGETRDVSFAFSLPHGSKAAGVVPPDTRDADLVLGHARLVDDLLGSAVDAPHGTVARLLASPDFHLARLGRAIHAIQEELLRTERNTDGPHDAGSSRSDFTALDPVTHDPGW</sequence>
<evidence type="ECO:0000313" key="2">
    <source>
        <dbReference type="EMBL" id="XDQ69062.1"/>
    </source>
</evidence>
<evidence type="ECO:0000256" key="1">
    <source>
        <dbReference type="SAM" id="MobiDB-lite"/>
    </source>
</evidence>
<name>A0AB39SMW2_9ACTN</name>
<gene>
    <name evidence="2" type="ORF">AB5J54_00200</name>
</gene>
<dbReference type="EMBL" id="CP163444">
    <property type="protein sequence ID" value="XDQ69062.1"/>
    <property type="molecule type" value="Genomic_DNA"/>
</dbReference>